<keyword evidence="2" id="KW-1185">Reference proteome</keyword>
<gene>
    <name evidence="1" type="ORF">ARMGADRAFT_923218</name>
</gene>
<name>A0A2H3EA79_ARMGA</name>
<dbReference type="OrthoDB" id="3249394at2759"/>
<evidence type="ECO:0000313" key="2">
    <source>
        <dbReference type="Proteomes" id="UP000217790"/>
    </source>
</evidence>
<proteinExistence type="predicted"/>
<dbReference type="Proteomes" id="UP000217790">
    <property type="component" value="Unassembled WGS sequence"/>
</dbReference>
<evidence type="ECO:0000313" key="1">
    <source>
        <dbReference type="EMBL" id="PBK96556.1"/>
    </source>
</evidence>
<dbReference type="STRING" id="47427.A0A2H3EA79"/>
<protein>
    <submittedName>
        <fullName evidence="1">Uncharacterized protein</fullName>
    </submittedName>
</protein>
<dbReference type="EMBL" id="KZ293650">
    <property type="protein sequence ID" value="PBK96556.1"/>
    <property type="molecule type" value="Genomic_DNA"/>
</dbReference>
<accession>A0A2H3EA79</accession>
<feature type="non-terminal residue" evidence="1">
    <location>
        <position position="1"/>
    </location>
</feature>
<dbReference type="InParanoid" id="A0A2H3EA79"/>
<organism evidence="1 2">
    <name type="scientific">Armillaria gallica</name>
    <name type="common">Bulbous honey fungus</name>
    <name type="synonym">Armillaria bulbosa</name>
    <dbReference type="NCBI Taxonomy" id="47427"/>
    <lineage>
        <taxon>Eukaryota</taxon>
        <taxon>Fungi</taxon>
        <taxon>Dikarya</taxon>
        <taxon>Basidiomycota</taxon>
        <taxon>Agaricomycotina</taxon>
        <taxon>Agaricomycetes</taxon>
        <taxon>Agaricomycetidae</taxon>
        <taxon>Agaricales</taxon>
        <taxon>Marasmiineae</taxon>
        <taxon>Physalacriaceae</taxon>
        <taxon>Armillaria</taxon>
    </lineage>
</organism>
<sequence>HVSEGCLAINLTFVLHDRYMNDDLFKKILAKSKDFYNFECRDGLIFIKFEDCELLCIPSYVHKGRSIKEIVINGAHSLFAHLESHKTLAYL</sequence>
<dbReference type="AlphaFoldDB" id="A0A2H3EA79"/>
<reference evidence="2" key="1">
    <citation type="journal article" date="2017" name="Nat. Ecol. Evol.">
        <title>Genome expansion and lineage-specific genetic innovations in the forest pathogenic fungi Armillaria.</title>
        <authorList>
            <person name="Sipos G."/>
            <person name="Prasanna A.N."/>
            <person name="Walter M.C."/>
            <person name="O'Connor E."/>
            <person name="Balint B."/>
            <person name="Krizsan K."/>
            <person name="Kiss B."/>
            <person name="Hess J."/>
            <person name="Varga T."/>
            <person name="Slot J."/>
            <person name="Riley R."/>
            <person name="Boka B."/>
            <person name="Rigling D."/>
            <person name="Barry K."/>
            <person name="Lee J."/>
            <person name="Mihaltcheva S."/>
            <person name="LaButti K."/>
            <person name="Lipzen A."/>
            <person name="Waldron R."/>
            <person name="Moloney N.M."/>
            <person name="Sperisen C."/>
            <person name="Kredics L."/>
            <person name="Vagvoelgyi C."/>
            <person name="Patrignani A."/>
            <person name="Fitzpatrick D."/>
            <person name="Nagy I."/>
            <person name="Doyle S."/>
            <person name="Anderson J.B."/>
            <person name="Grigoriev I.V."/>
            <person name="Gueldener U."/>
            <person name="Muensterkoetter M."/>
            <person name="Nagy L.G."/>
        </authorList>
    </citation>
    <scope>NUCLEOTIDE SEQUENCE [LARGE SCALE GENOMIC DNA]</scope>
    <source>
        <strain evidence="2">Ar21-2</strain>
    </source>
</reference>